<evidence type="ECO:0000313" key="2">
    <source>
        <dbReference type="Proteomes" id="UP000298030"/>
    </source>
</evidence>
<name>A0A4Y7S7Y3_COPMI</name>
<comment type="caution">
    <text evidence="1">The sequence shown here is derived from an EMBL/GenBank/DDBJ whole genome shotgun (WGS) entry which is preliminary data.</text>
</comment>
<dbReference type="AlphaFoldDB" id="A0A4Y7S7Y3"/>
<keyword evidence="2" id="KW-1185">Reference proteome</keyword>
<accession>A0A4Y7S7Y3</accession>
<protein>
    <submittedName>
        <fullName evidence="1">Uncharacterized protein</fullName>
    </submittedName>
</protein>
<proteinExistence type="predicted"/>
<evidence type="ECO:0000313" key="1">
    <source>
        <dbReference type="EMBL" id="TEB17464.1"/>
    </source>
</evidence>
<organism evidence="1 2">
    <name type="scientific">Coprinellus micaceus</name>
    <name type="common">Glistening ink-cap mushroom</name>
    <name type="synonym">Coprinus micaceus</name>
    <dbReference type="NCBI Taxonomy" id="71717"/>
    <lineage>
        <taxon>Eukaryota</taxon>
        <taxon>Fungi</taxon>
        <taxon>Dikarya</taxon>
        <taxon>Basidiomycota</taxon>
        <taxon>Agaricomycotina</taxon>
        <taxon>Agaricomycetes</taxon>
        <taxon>Agaricomycetidae</taxon>
        <taxon>Agaricales</taxon>
        <taxon>Agaricineae</taxon>
        <taxon>Psathyrellaceae</taxon>
        <taxon>Coprinellus</taxon>
    </lineage>
</organism>
<reference evidence="1 2" key="1">
    <citation type="journal article" date="2019" name="Nat. Ecol. Evol.">
        <title>Megaphylogeny resolves global patterns of mushroom evolution.</title>
        <authorList>
            <person name="Varga T."/>
            <person name="Krizsan K."/>
            <person name="Foldi C."/>
            <person name="Dima B."/>
            <person name="Sanchez-Garcia M."/>
            <person name="Sanchez-Ramirez S."/>
            <person name="Szollosi G.J."/>
            <person name="Szarkandi J.G."/>
            <person name="Papp V."/>
            <person name="Albert L."/>
            <person name="Andreopoulos W."/>
            <person name="Angelini C."/>
            <person name="Antonin V."/>
            <person name="Barry K.W."/>
            <person name="Bougher N.L."/>
            <person name="Buchanan P."/>
            <person name="Buyck B."/>
            <person name="Bense V."/>
            <person name="Catcheside P."/>
            <person name="Chovatia M."/>
            <person name="Cooper J."/>
            <person name="Damon W."/>
            <person name="Desjardin D."/>
            <person name="Finy P."/>
            <person name="Geml J."/>
            <person name="Haridas S."/>
            <person name="Hughes K."/>
            <person name="Justo A."/>
            <person name="Karasinski D."/>
            <person name="Kautmanova I."/>
            <person name="Kiss B."/>
            <person name="Kocsube S."/>
            <person name="Kotiranta H."/>
            <person name="LaButti K.M."/>
            <person name="Lechner B.E."/>
            <person name="Liimatainen K."/>
            <person name="Lipzen A."/>
            <person name="Lukacs Z."/>
            <person name="Mihaltcheva S."/>
            <person name="Morgado L.N."/>
            <person name="Niskanen T."/>
            <person name="Noordeloos M.E."/>
            <person name="Ohm R.A."/>
            <person name="Ortiz-Santana B."/>
            <person name="Ovrebo C."/>
            <person name="Racz N."/>
            <person name="Riley R."/>
            <person name="Savchenko A."/>
            <person name="Shiryaev A."/>
            <person name="Soop K."/>
            <person name="Spirin V."/>
            <person name="Szebenyi C."/>
            <person name="Tomsovsky M."/>
            <person name="Tulloss R.E."/>
            <person name="Uehling J."/>
            <person name="Grigoriev I.V."/>
            <person name="Vagvolgyi C."/>
            <person name="Papp T."/>
            <person name="Martin F.M."/>
            <person name="Miettinen O."/>
            <person name="Hibbett D.S."/>
            <person name="Nagy L.G."/>
        </authorList>
    </citation>
    <scope>NUCLEOTIDE SEQUENCE [LARGE SCALE GENOMIC DNA]</scope>
    <source>
        <strain evidence="1 2">FP101781</strain>
    </source>
</reference>
<sequence length="155" mass="17567">MLIDIECPLVLTDFATRHQGMHDPDRYFHPESCSLAPAFYGYPDRRPSAIGMLVSSIDELYLSIALFLRFISERKSFALRHHPTLNHHLARYLLKLQKTGYIMFRFDTLGLRRPSAQERVPKTPTEFHPSGSKTGGIGCLMVDLIAGPGRCISIH</sequence>
<gene>
    <name evidence="1" type="ORF">FA13DRAFT_766019</name>
</gene>
<dbReference type="EMBL" id="QPFP01000303">
    <property type="protein sequence ID" value="TEB17464.1"/>
    <property type="molecule type" value="Genomic_DNA"/>
</dbReference>
<dbReference type="Proteomes" id="UP000298030">
    <property type="component" value="Unassembled WGS sequence"/>
</dbReference>